<keyword evidence="4" id="KW-0812">Transmembrane</keyword>
<sequence>MVQHPLGWNFVINFNFTRGFIHEFHRHYILSQFLVQFEHVMREFSSFVWLRRKFPMLKRPYRVPLRLPMLVFMCLVPCAFLVVIMAFATKKVYLVSGILTVAGTG</sequence>
<name>A0AAW0L3L5_QUESU</name>
<comment type="caution">
    <text evidence="5">The sequence shown here is derived from an EMBL/GenBank/DDBJ whole genome shotgun (WGS) entry which is preliminary data.</text>
</comment>
<accession>A0AAW0L3L5</accession>
<dbReference type="GO" id="GO:0022857">
    <property type="term" value="F:transmembrane transporter activity"/>
    <property type="evidence" value="ECO:0007669"/>
    <property type="project" value="InterPro"/>
</dbReference>
<keyword evidence="6" id="KW-1185">Reference proteome</keyword>
<dbReference type="EMBL" id="PKMF04000170">
    <property type="protein sequence ID" value="KAK7845431.1"/>
    <property type="molecule type" value="Genomic_DNA"/>
</dbReference>
<keyword evidence="4" id="KW-1133">Transmembrane helix</keyword>
<dbReference type="InterPro" id="IPR044566">
    <property type="entry name" value="RMV1-like"/>
</dbReference>
<protein>
    <submittedName>
        <fullName evidence="5">Polyamine transporter</fullName>
    </submittedName>
</protein>
<evidence type="ECO:0000256" key="1">
    <source>
        <dbReference type="ARBA" id="ARBA00004651"/>
    </source>
</evidence>
<evidence type="ECO:0000256" key="4">
    <source>
        <dbReference type="SAM" id="Phobius"/>
    </source>
</evidence>
<dbReference type="PANTHER" id="PTHR45826:SF8">
    <property type="entry name" value="CATIONIC AMINO ACID TRANSPORTER"/>
    <property type="match status" value="1"/>
</dbReference>
<keyword evidence="4" id="KW-0472">Membrane</keyword>
<evidence type="ECO:0000256" key="3">
    <source>
        <dbReference type="ARBA" id="ARBA00022475"/>
    </source>
</evidence>
<comment type="subcellular location">
    <subcellularLocation>
        <location evidence="1">Cell membrane</location>
        <topology evidence="1">Multi-pass membrane protein</topology>
    </subcellularLocation>
</comment>
<evidence type="ECO:0000256" key="2">
    <source>
        <dbReference type="ARBA" id="ARBA00022448"/>
    </source>
</evidence>
<keyword evidence="2" id="KW-0813">Transport</keyword>
<evidence type="ECO:0000313" key="5">
    <source>
        <dbReference type="EMBL" id="KAK7845431.1"/>
    </source>
</evidence>
<proteinExistence type="predicted"/>
<dbReference type="AlphaFoldDB" id="A0AAW0L3L5"/>
<organism evidence="5 6">
    <name type="scientific">Quercus suber</name>
    <name type="common">Cork oak</name>
    <dbReference type="NCBI Taxonomy" id="58331"/>
    <lineage>
        <taxon>Eukaryota</taxon>
        <taxon>Viridiplantae</taxon>
        <taxon>Streptophyta</taxon>
        <taxon>Embryophyta</taxon>
        <taxon>Tracheophyta</taxon>
        <taxon>Spermatophyta</taxon>
        <taxon>Magnoliopsida</taxon>
        <taxon>eudicotyledons</taxon>
        <taxon>Gunneridae</taxon>
        <taxon>Pentapetalae</taxon>
        <taxon>rosids</taxon>
        <taxon>fabids</taxon>
        <taxon>Fagales</taxon>
        <taxon>Fagaceae</taxon>
        <taxon>Quercus</taxon>
    </lineage>
</organism>
<evidence type="ECO:0000313" key="6">
    <source>
        <dbReference type="Proteomes" id="UP000237347"/>
    </source>
</evidence>
<feature type="transmembrane region" description="Helical" evidence="4">
    <location>
        <begin position="67"/>
        <end position="88"/>
    </location>
</feature>
<reference evidence="5 6" key="1">
    <citation type="journal article" date="2018" name="Sci. Data">
        <title>The draft genome sequence of cork oak.</title>
        <authorList>
            <person name="Ramos A.M."/>
            <person name="Usie A."/>
            <person name="Barbosa P."/>
            <person name="Barros P.M."/>
            <person name="Capote T."/>
            <person name="Chaves I."/>
            <person name="Simoes F."/>
            <person name="Abreu I."/>
            <person name="Carrasquinho I."/>
            <person name="Faro C."/>
            <person name="Guimaraes J.B."/>
            <person name="Mendonca D."/>
            <person name="Nobrega F."/>
            <person name="Rodrigues L."/>
            <person name="Saibo N.J.M."/>
            <person name="Varela M.C."/>
            <person name="Egas C."/>
            <person name="Matos J."/>
            <person name="Miguel C.M."/>
            <person name="Oliveira M.M."/>
            <person name="Ricardo C.P."/>
            <person name="Goncalves S."/>
        </authorList>
    </citation>
    <scope>NUCLEOTIDE SEQUENCE [LARGE SCALE GENOMIC DNA]</scope>
    <source>
        <strain evidence="6">cv. HL8</strain>
    </source>
</reference>
<keyword evidence="3" id="KW-1003">Cell membrane</keyword>
<dbReference type="GO" id="GO:0005886">
    <property type="term" value="C:plasma membrane"/>
    <property type="evidence" value="ECO:0007669"/>
    <property type="project" value="UniProtKB-SubCell"/>
</dbReference>
<dbReference type="Proteomes" id="UP000237347">
    <property type="component" value="Unassembled WGS sequence"/>
</dbReference>
<gene>
    <name evidence="5" type="ORF">CFP56_009328</name>
</gene>
<dbReference type="PANTHER" id="PTHR45826">
    <property type="entry name" value="POLYAMINE TRANSPORTER PUT1"/>
    <property type="match status" value="1"/>
</dbReference>